<proteinExistence type="inferred from homology"/>
<evidence type="ECO:0000256" key="2">
    <source>
        <dbReference type="SAM" id="MobiDB-lite"/>
    </source>
</evidence>
<dbReference type="GO" id="GO:0008310">
    <property type="term" value="F:single-stranded DNA 3'-5' DNA exonuclease activity"/>
    <property type="evidence" value="ECO:0007669"/>
    <property type="project" value="TreeGrafter"/>
</dbReference>
<keyword evidence="1" id="KW-0539">Nucleus</keyword>
<keyword evidence="1" id="KW-0238">DNA-binding</keyword>
<comment type="cofactor">
    <cofactor evidence="1">
        <name>[4Fe-4S] cluster</name>
        <dbReference type="ChEBI" id="CHEBI:49883"/>
    </cofactor>
</comment>
<comment type="function">
    <text evidence="1">DNA polymerase II participates in chromosomal DNA replication.</text>
</comment>
<reference evidence="3" key="1">
    <citation type="journal article" date="2016" name="Nat. Genet.">
        <title>The genome sequences of Arachis duranensis and Arachis ipaensis, the diploid ancestors of cultivated peanut.</title>
        <authorList>
            <person name="Bertioli D.J."/>
            <person name="Cannon S.B."/>
            <person name="Froenicke L."/>
            <person name="Huang G."/>
            <person name="Farmer A.D."/>
            <person name="Cannon E.K."/>
            <person name="Liu X."/>
            <person name="Gao D."/>
            <person name="Clevenger J."/>
            <person name="Dash S."/>
            <person name="Ren L."/>
            <person name="Moretzsohn M.C."/>
            <person name="Shirasawa K."/>
            <person name="Huang W."/>
            <person name="Vidigal B."/>
            <person name="Abernathy B."/>
            <person name="Chu Y."/>
            <person name="Niederhuth C.E."/>
            <person name="Umale P."/>
            <person name="Araujo A.C."/>
            <person name="Kozik A."/>
            <person name="Kim K.D."/>
            <person name="Burow M.D."/>
            <person name="Varshney R.K."/>
            <person name="Wang X."/>
            <person name="Zhang X."/>
            <person name="Barkley N."/>
            <person name="Guimaraes P.M."/>
            <person name="Isobe S."/>
            <person name="Guo B."/>
            <person name="Liao B."/>
            <person name="Stalker H.T."/>
            <person name="Schmitz R.J."/>
            <person name="Scheffler B.E."/>
            <person name="Leal-Bertioli S.C."/>
            <person name="Xun X."/>
            <person name="Jackson S.A."/>
            <person name="Michelmore R."/>
            <person name="Ozias-Akins P."/>
        </authorList>
    </citation>
    <scope>NUCLEOTIDE SEQUENCE [LARGE SCALE GENOMIC DNA]</scope>
    <source>
        <strain evidence="3">cv. V14167</strain>
    </source>
</reference>
<evidence type="ECO:0000313" key="4">
    <source>
        <dbReference type="RefSeq" id="XP_052109562.1"/>
    </source>
</evidence>
<reference evidence="4" key="2">
    <citation type="submission" date="2025-08" db="UniProtKB">
        <authorList>
            <consortium name="RefSeq"/>
        </authorList>
    </citation>
    <scope>IDENTIFICATION</scope>
    <source>
        <tissue evidence="4">Whole plant</tissue>
    </source>
</reference>
<keyword evidence="1" id="KW-0408">Iron</keyword>
<keyword evidence="1" id="KW-0863">Zinc-finger</keyword>
<dbReference type="AlphaFoldDB" id="A0A9C6WC02"/>
<evidence type="ECO:0000256" key="1">
    <source>
        <dbReference type="RuleBase" id="RU365029"/>
    </source>
</evidence>
<accession>A0A9C6WC02</accession>
<dbReference type="GO" id="GO:0045004">
    <property type="term" value="P:DNA replication proofreading"/>
    <property type="evidence" value="ECO:0007669"/>
    <property type="project" value="TreeGrafter"/>
</dbReference>
<evidence type="ECO:0000313" key="3">
    <source>
        <dbReference type="Proteomes" id="UP000515211"/>
    </source>
</evidence>
<organism evidence="3 4">
    <name type="scientific">Arachis duranensis</name>
    <name type="common">Wild peanut</name>
    <dbReference type="NCBI Taxonomy" id="130453"/>
    <lineage>
        <taxon>Eukaryota</taxon>
        <taxon>Viridiplantae</taxon>
        <taxon>Streptophyta</taxon>
        <taxon>Embryophyta</taxon>
        <taxon>Tracheophyta</taxon>
        <taxon>Spermatophyta</taxon>
        <taxon>Magnoliopsida</taxon>
        <taxon>eudicotyledons</taxon>
        <taxon>Gunneridae</taxon>
        <taxon>Pentapetalae</taxon>
        <taxon>rosids</taxon>
        <taxon>fabids</taxon>
        <taxon>Fabales</taxon>
        <taxon>Fabaceae</taxon>
        <taxon>Papilionoideae</taxon>
        <taxon>50 kb inversion clade</taxon>
        <taxon>dalbergioids sensu lato</taxon>
        <taxon>Dalbergieae</taxon>
        <taxon>Pterocarpus clade</taxon>
        <taxon>Arachis</taxon>
    </lineage>
</organism>
<dbReference type="GO" id="GO:0003887">
    <property type="term" value="F:DNA-directed DNA polymerase activity"/>
    <property type="evidence" value="ECO:0007669"/>
    <property type="project" value="UniProtKB-KW"/>
</dbReference>
<dbReference type="PANTHER" id="PTHR10670">
    <property type="entry name" value="DNA POLYMERASE EPSILON CATALYTIC SUBUNIT A"/>
    <property type="match status" value="1"/>
</dbReference>
<feature type="region of interest" description="Disordered" evidence="2">
    <location>
        <begin position="1"/>
        <end position="25"/>
    </location>
</feature>
<dbReference type="GO" id="GO:0006297">
    <property type="term" value="P:nucleotide-excision repair, DNA gap filling"/>
    <property type="evidence" value="ECO:0007669"/>
    <property type="project" value="TreeGrafter"/>
</dbReference>
<keyword evidence="3" id="KW-1185">Reference proteome</keyword>
<dbReference type="GO" id="GO:0006272">
    <property type="term" value="P:leading strand elongation"/>
    <property type="evidence" value="ECO:0007669"/>
    <property type="project" value="TreeGrafter"/>
</dbReference>
<dbReference type="InterPro" id="IPR029703">
    <property type="entry name" value="POL2"/>
</dbReference>
<keyword evidence="1" id="KW-0004">4Fe-4S</keyword>
<protein>
    <recommendedName>
        <fullName evidence="1">DNA polymerase epsilon catalytic subunit</fullName>
        <ecNumber evidence="1">2.7.7.7</ecNumber>
    </recommendedName>
</protein>
<dbReference type="RefSeq" id="XP_052109562.1">
    <property type="nucleotide sequence ID" value="XM_052253602.1"/>
</dbReference>
<dbReference type="KEGG" id="adu:127741387"/>
<keyword evidence="1" id="KW-0239">DNA-directed DNA polymerase</keyword>
<comment type="catalytic activity">
    <reaction evidence="1">
        <text>DNA(n) + a 2'-deoxyribonucleoside 5'-triphosphate = DNA(n+1) + diphosphate</text>
        <dbReference type="Rhea" id="RHEA:22508"/>
        <dbReference type="Rhea" id="RHEA-COMP:17339"/>
        <dbReference type="Rhea" id="RHEA-COMP:17340"/>
        <dbReference type="ChEBI" id="CHEBI:33019"/>
        <dbReference type="ChEBI" id="CHEBI:61560"/>
        <dbReference type="ChEBI" id="CHEBI:173112"/>
        <dbReference type="EC" id="2.7.7.7"/>
    </reaction>
</comment>
<dbReference type="GO" id="GO:0003677">
    <property type="term" value="F:DNA binding"/>
    <property type="evidence" value="ECO:0007669"/>
    <property type="project" value="UniProtKB-KW"/>
</dbReference>
<dbReference type="EC" id="2.7.7.7" evidence="1"/>
<dbReference type="GO" id="GO:0008622">
    <property type="term" value="C:epsilon DNA polymerase complex"/>
    <property type="evidence" value="ECO:0007669"/>
    <property type="project" value="InterPro"/>
</dbReference>
<dbReference type="PANTHER" id="PTHR10670:SF0">
    <property type="entry name" value="DNA POLYMERASE EPSILON CATALYTIC SUBUNIT A"/>
    <property type="match status" value="1"/>
</dbReference>
<sequence length="132" mass="14900">MERKSKSKDDPSTSSSLPQIADDQHRGDDPWKFIKNACVALALDQSVQHDVLVMRKNVLKYVRVGEFAPGAEFRDQCHSFILSNVICGCRLQPTLVSCLVGGRSEESGYLLSLFDIFRLFIYISHFCIFILA</sequence>
<keyword evidence="1" id="KW-0235">DNA replication</keyword>
<dbReference type="GO" id="GO:0006287">
    <property type="term" value="P:base-excision repair, gap-filling"/>
    <property type="evidence" value="ECO:0007669"/>
    <property type="project" value="TreeGrafter"/>
</dbReference>
<dbReference type="GO" id="GO:0008270">
    <property type="term" value="F:zinc ion binding"/>
    <property type="evidence" value="ECO:0007669"/>
    <property type="project" value="UniProtKB-KW"/>
</dbReference>
<name>A0A9C6WC02_ARADU</name>
<dbReference type="GeneID" id="127741387"/>
<keyword evidence="1" id="KW-0411">Iron-sulfur</keyword>
<dbReference type="GO" id="GO:0000278">
    <property type="term" value="P:mitotic cell cycle"/>
    <property type="evidence" value="ECO:0007669"/>
    <property type="project" value="TreeGrafter"/>
</dbReference>
<keyword evidence="1" id="KW-0479">Metal-binding</keyword>
<comment type="similarity">
    <text evidence="1">Belongs to the DNA polymerase type-B family.</text>
</comment>
<keyword evidence="1" id="KW-0548">Nucleotidyltransferase</keyword>
<keyword evidence="1" id="KW-0862">Zinc</keyword>
<dbReference type="Proteomes" id="UP000515211">
    <property type="component" value="Chromosome 9"/>
</dbReference>
<dbReference type="GO" id="GO:0051539">
    <property type="term" value="F:4 iron, 4 sulfur cluster binding"/>
    <property type="evidence" value="ECO:0007669"/>
    <property type="project" value="UniProtKB-KW"/>
</dbReference>
<feature type="compositionally biased region" description="Basic and acidic residues" evidence="2">
    <location>
        <begin position="1"/>
        <end position="11"/>
    </location>
</feature>
<gene>
    <name evidence="4" type="primary">LOC127741387</name>
</gene>
<comment type="subcellular location">
    <subcellularLocation>
        <location evidence="1">Nucleus</location>
    </subcellularLocation>
</comment>
<keyword evidence="1" id="KW-0808">Transferase</keyword>